<keyword evidence="6 9" id="KW-1133">Transmembrane helix</keyword>
<comment type="similarity">
    <text evidence="8">Belongs to the TsuA/YedE (TC 9.B.102) family.</text>
</comment>
<dbReference type="AlphaFoldDB" id="T2GG44"/>
<organism evidence="10 11">
    <name type="scientific">Megalodesulfovibrio gigas (strain ATCC 19364 / DSM 1382 / NCIMB 9332 / VKM B-1759)</name>
    <name type="common">Desulfovibrio gigas</name>
    <dbReference type="NCBI Taxonomy" id="1121448"/>
    <lineage>
        <taxon>Bacteria</taxon>
        <taxon>Pseudomonadati</taxon>
        <taxon>Thermodesulfobacteriota</taxon>
        <taxon>Desulfovibrionia</taxon>
        <taxon>Desulfovibrionales</taxon>
        <taxon>Desulfovibrionaceae</taxon>
        <taxon>Megalodesulfovibrio</taxon>
    </lineage>
</organism>
<evidence type="ECO:0000256" key="7">
    <source>
        <dbReference type="ARBA" id="ARBA00023136"/>
    </source>
</evidence>
<keyword evidence="5 9" id="KW-0812">Transmembrane</keyword>
<accession>T2GG44</accession>
<evidence type="ECO:0000256" key="1">
    <source>
        <dbReference type="ARBA" id="ARBA00004429"/>
    </source>
</evidence>
<evidence type="ECO:0000313" key="10">
    <source>
        <dbReference type="EMBL" id="AGW15194.1"/>
    </source>
</evidence>
<feature type="transmembrane region" description="Helical" evidence="9">
    <location>
        <begin position="72"/>
        <end position="92"/>
    </location>
</feature>
<dbReference type="InterPro" id="IPR007272">
    <property type="entry name" value="Sulf_transp_TsuA/YedE"/>
</dbReference>
<dbReference type="PANTHER" id="PTHR30574:SF1">
    <property type="entry name" value="SULPHUR TRANSPORT DOMAIN-CONTAINING PROTEIN"/>
    <property type="match status" value="1"/>
</dbReference>
<feature type="transmembrane region" description="Helical" evidence="9">
    <location>
        <begin position="12"/>
        <end position="31"/>
    </location>
</feature>
<feature type="transmembrane region" description="Helical" evidence="9">
    <location>
        <begin position="145"/>
        <end position="170"/>
    </location>
</feature>
<dbReference type="eggNOG" id="COG2391">
    <property type="taxonomic scope" value="Bacteria"/>
</dbReference>
<dbReference type="HOGENOM" id="CLU_041737_1_1_7"/>
<gene>
    <name evidence="10" type="ORF">DGI_3517</name>
</gene>
<dbReference type="Pfam" id="PF04143">
    <property type="entry name" value="Sulf_transp"/>
    <property type="match status" value="1"/>
</dbReference>
<evidence type="ECO:0000256" key="5">
    <source>
        <dbReference type="ARBA" id="ARBA00022692"/>
    </source>
</evidence>
<evidence type="ECO:0000256" key="8">
    <source>
        <dbReference type="ARBA" id="ARBA00035655"/>
    </source>
</evidence>
<dbReference type="Proteomes" id="UP000016587">
    <property type="component" value="Chromosome"/>
</dbReference>
<keyword evidence="4" id="KW-0997">Cell inner membrane</keyword>
<dbReference type="STRING" id="1121448.DGI_3517"/>
<reference evidence="11" key="2">
    <citation type="submission" date="2013-07" db="EMBL/GenBank/DDBJ databases">
        <authorList>
            <person name="Morais-Silva F.O."/>
            <person name="Rezende A.M."/>
            <person name="Pimentel C."/>
            <person name="Resende D.M."/>
            <person name="Santos C.I."/>
            <person name="Clemente C."/>
            <person name="de Oliveira L.M."/>
            <person name="da Silva S.M."/>
            <person name="Costa D.A."/>
            <person name="Varela-Raposo A."/>
            <person name="Horacio E.C.A."/>
            <person name="Matos M."/>
            <person name="Flores O."/>
            <person name="Ruiz J.C."/>
            <person name="Rodrigues-Pousada C."/>
        </authorList>
    </citation>
    <scope>NUCLEOTIDE SEQUENCE [LARGE SCALE GENOMIC DNA]</scope>
    <source>
        <strain evidence="11">ATCC 19364 / DSM 1382 / NCIMB 9332 / VKM B-1759</strain>
    </source>
</reference>
<evidence type="ECO:0000313" key="11">
    <source>
        <dbReference type="Proteomes" id="UP000016587"/>
    </source>
</evidence>
<keyword evidence="3" id="KW-1003">Cell membrane</keyword>
<sequence length="173" mass="18392">MPRLPAEPGPMNPYVGGALAGLLLIASVVFVDKYFGASTTFVRAAGLLELLFAPDHVADNAYFKKELPRVDWQWMFVAGVMLGSLVSSMLNRSFRITAVPDSWRARFGDRPRLRAVTAFGGGVLAIIGARLAGGCPSGHGLSGSVQLAVSSFVALVCFFVGGLVMARILYKGK</sequence>
<evidence type="ECO:0000256" key="4">
    <source>
        <dbReference type="ARBA" id="ARBA00022519"/>
    </source>
</evidence>
<protein>
    <submittedName>
        <fullName evidence="10">Uncharacterized protein</fullName>
    </submittedName>
</protein>
<name>T2GG44_MEGG1</name>
<evidence type="ECO:0000256" key="3">
    <source>
        <dbReference type="ARBA" id="ARBA00022475"/>
    </source>
</evidence>
<dbReference type="PANTHER" id="PTHR30574">
    <property type="entry name" value="INNER MEMBRANE PROTEIN YEDE"/>
    <property type="match status" value="1"/>
</dbReference>
<evidence type="ECO:0000256" key="2">
    <source>
        <dbReference type="ARBA" id="ARBA00022448"/>
    </source>
</evidence>
<proteinExistence type="inferred from homology"/>
<dbReference type="GO" id="GO:0005886">
    <property type="term" value="C:plasma membrane"/>
    <property type="evidence" value="ECO:0007669"/>
    <property type="project" value="UniProtKB-SubCell"/>
</dbReference>
<keyword evidence="7 9" id="KW-0472">Membrane</keyword>
<dbReference type="EMBL" id="CP006585">
    <property type="protein sequence ID" value="AGW15194.1"/>
    <property type="molecule type" value="Genomic_DNA"/>
</dbReference>
<keyword evidence="11" id="KW-1185">Reference proteome</keyword>
<feature type="transmembrane region" description="Helical" evidence="9">
    <location>
        <begin position="113"/>
        <end position="133"/>
    </location>
</feature>
<dbReference type="KEGG" id="dgg:DGI_3517"/>
<dbReference type="PATRIC" id="fig|1121448.10.peg.3468"/>
<comment type="subcellular location">
    <subcellularLocation>
        <location evidence="1">Cell inner membrane</location>
        <topology evidence="1">Multi-pass membrane protein</topology>
    </subcellularLocation>
</comment>
<keyword evidence="2" id="KW-0813">Transport</keyword>
<evidence type="ECO:0000256" key="6">
    <source>
        <dbReference type="ARBA" id="ARBA00022989"/>
    </source>
</evidence>
<evidence type="ECO:0000256" key="9">
    <source>
        <dbReference type="SAM" id="Phobius"/>
    </source>
</evidence>
<reference evidence="10 11" key="1">
    <citation type="journal article" date="2013" name="J. Bacteriol.">
        <title>Roles of HynAB and Ech, the only two hydrogenases found in the model sulfate reducer Desulfovibrio gigas.</title>
        <authorList>
            <person name="Morais-Silva F.O."/>
            <person name="Santos C.I."/>
            <person name="Rodrigues R."/>
            <person name="Pereira I.A."/>
            <person name="Rodrigues-Pousada C."/>
        </authorList>
    </citation>
    <scope>NUCLEOTIDE SEQUENCE [LARGE SCALE GENOMIC DNA]</scope>
    <source>
        <strain evidence="11">ATCC 19364 / DSM 1382 / NCIMB 9332 / VKM B-1759</strain>
    </source>
</reference>